<organism evidence="7 8">
    <name type="scientific">Marinithermus hydrothermalis (strain DSM 14884 / JCM 11576 / T1)</name>
    <dbReference type="NCBI Taxonomy" id="869210"/>
    <lineage>
        <taxon>Bacteria</taxon>
        <taxon>Thermotogati</taxon>
        <taxon>Deinococcota</taxon>
        <taxon>Deinococci</taxon>
        <taxon>Thermales</taxon>
        <taxon>Thermaceae</taxon>
        <taxon>Marinithermus</taxon>
    </lineage>
</organism>
<keyword evidence="2" id="KW-0349">Heme</keyword>
<dbReference type="InterPro" id="IPR036280">
    <property type="entry name" value="Multihaem_cyt_sf"/>
</dbReference>
<keyword evidence="8" id="KW-1185">Reference proteome</keyword>
<dbReference type="InterPro" id="IPR020942">
    <property type="entry name" value="Cyt_c_III_dom"/>
</dbReference>
<dbReference type="OrthoDB" id="9780421at2"/>
<feature type="domain" description="Class III cytochrome C" evidence="6">
    <location>
        <begin position="47"/>
        <end position="95"/>
    </location>
</feature>
<proteinExistence type="predicted"/>
<dbReference type="GO" id="GO:0042279">
    <property type="term" value="F:nitrite reductase (cytochrome, ammonia-forming) activity"/>
    <property type="evidence" value="ECO:0007669"/>
    <property type="project" value="InterPro"/>
</dbReference>
<evidence type="ECO:0000259" key="6">
    <source>
        <dbReference type="Pfam" id="PF02085"/>
    </source>
</evidence>
<protein>
    <recommendedName>
        <fullName evidence="6">Class III cytochrome C domain-containing protein</fullName>
    </recommendedName>
</protein>
<dbReference type="Gene3D" id="3.90.10.10">
    <property type="entry name" value="Cytochrome C3"/>
    <property type="match status" value="2"/>
</dbReference>
<dbReference type="CDD" id="cd08168">
    <property type="entry name" value="Cytochrom_C3"/>
    <property type="match status" value="1"/>
</dbReference>
<dbReference type="PANTHER" id="PTHR39425">
    <property type="entry name" value="LIPOPROTEIN CYTOCHROME C"/>
    <property type="match status" value="1"/>
</dbReference>
<dbReference type="SUPFAM" id="SSF48695">
    <property type="entry name" value="Multiheme cytochromes"/>
    <property type="match status" value="1"/>
</dbReference>
<dbReference type="Pfam" id="PF02335">
    <property type="entry name" value="Cytochrom_C552"/>
    <property type="match status" value="1"/>
</dbReference>
<evidence type="ECO:0000256" key="4">
    <source>
        <dbReference type="ARBA" id="ARBA00022982"/>
    </source>
</evidence>
<keyword evidence="3" id="KW-0479">Metal-binding</keyword>
<dbReference type="Proteomes" id="UP000007030">
    <property type="component" value="Chromosome"/>
</dbReference>
<gene>
    <name evidence="7" type="ordered locus">Marky_2188</name>
</gene>
<evidence type="ECO:0000256" key="3">
    <source>
        <dbReference type="ARBA" id="ARBA00022723"/>
    </source>
</evidence>
<dbReference type="EMBL" id="CP002630">
    <property type="protein sequence ID" value="AEB12909.1"/>
    <property type="molecule type" value="Genomic_DNA"/>
</dbReference>
<accession>F2NR60</accession>
<dbReference type="AlphaFoldDB" id="F2NR60"/>
<evidence type="ECO:0000256" key="2">
    <source>
        <dbReference type="ARBA" id="ARBA00022617"/>
    </source>
</evidence>
<evidence type="ECO:0000313" key="8">
    <source>
        <dbReference type="Proteomes" id="UP000007030"/>
    </source>
</evidence>
<evidence type="ECO:0000256" key="1">
    <source>
        <dbReference type="ARBA" id="ARBA00022448"/>
    </source>
</evidence>
<keyword evidence="5" id="KW-0408">Iron</keyword>
<reference evidence="7 8" key="1">
    <citation type="journal article" date="2012" name="Stand. Genomic Sci.">
        <title>Complete genome sequence of the aerobic, heterotroph Marinithermus hydrothermalis type strain (T1(T)) from a deep-sea hydrothermal vent chimney.</title>
        <authorList>
            <person name="Copeland A."/>
            <person name="Gu W."/>
            <person name="Yasawong M."/>
            <person name="Lapidus A."/>
            <person name="Lucas S."/>
            <person name="Deshpande S."/>
            <person name="Pagani I."/>
            <person name="Tapia R."/>
            <person name="Cheng J.F."/>
            <person name="Goodwin L.A."/>
            <person name="Pitluck S."/>
            <person name="Liolios K."/>
            <person name="Ivanova N."/>
            <person name="Mavromatis K."/>
            <person name="Mikhailova N."/>
            <person name="Pati A."/>
            <person name="Chen A."/>
            <person name="Palaniappan K."/>
            <person name="Land M."/>
            <person name="Pan C."/>
            <person name="Brambilla E.M."/>
            <person name="Rohde M."/>
            <person name="Tindall B.J."/>
            <person name="Sikorski J."/>
            <person name="Goker M."/>
            <person name="Detter J.C."/>
            <person name="Bristow J."/>
            <person name="Eisen J.A."/>
            <person name="Markowitz V."/>
            <person name="Hugenholtz P."/>
            <person name="Kyrpides N.C."/>
            <person name="Klenk H.P."/>
            <person name="Woyke T."/>
        </authorList>
    </citation>
    <scope>NUCLEOTIDE SEQUENCE [LARGE SCALE GENOMIC DNA]</scope>
    <source>
        <strain evidence="8">DSM 14884 / JCM 11576 / T1</strain>
    </source>
</reference>
<dbReference type="PANTHER" id="PTHR39425:SF1">
    <property type="entry name" value="CYTOCHROME C7-LIKE DOMAIN-CONTAINING PROTEIN"/>
    <property type="match status" value="1"/>
</dbReference>
<dbReference type="GO" id="GO:0042597">
    <property type="term" value="C:periplasmic space"/>
    <property type="evidence" value="ECO:0007669"/>
    <property type="project" value="InterPro"/>
</dbReference>
<dbReference type="Pfam" id="PF02085">
    <property type="entry name" value="Cytochrom_CIII"/>
    <property type="match status" value="1"/>
</dbReference>
<dbReference type="InterPro" id="IPR003321">
    <property type="entry name" value="Cyt_c552"/>
</dbReference>
<dbReference type="RefSeq" id="WP_013704954.1">
    <property type="nucleotide sequence ID" value="NC_015387.1"/>
</dbReference>
<keyword evidence="4" id="KW-0249">Electron transport</keyword>
<dbReference type="STRING" id="869210.Marky_2188"/>
<dbReference type="HOGENOM" id="CLU_077373_0_0_0"/>
<evidence type="ECO:0000256" key="5">
    <source>
        <dbReference type="ARBA" id="ARBA00023004"/>
    </source>
</evidence>
<dbReference type="eggNOG" id="COG3880">
    <property type="taxonomic scope" value="Bacteria"/>
</dbReference>
<keyword evidence="1" id="KW-0813">Transport</keyword>
<dbReference type="KEGG" id="mhd:Marky_2188"/>
<name>F2NR60_MARHT</name>
<sequence>MLKGRRRNAIVKALFYGAVSAFAALLLVIFSGAAVGRFDPRPGNPVPQPVPFSHKLHAGELGLDCRYCHAAVEQAAYAGIPPTETCMTCHTQIKTDSPLLEPVRQSWATGEPIRWNRVVQVPDFVYFNHSIHVQKGVGCATCHGPVQEMDVVYMDPQPVRMDPNAQPFQMLFCLNCHRAPERFIRPKEEVFNMSYRPPENQLELGTRLVEAYGIRKEGLTSCSVCHR</sequence>
<evidence type="ECO:0000313" key="7">
    <source>
        <dbReference type="EMBL" id="AEB12909.1"/>
    </source>
</evidence>